<dbReference type="EMBL" id="MVHF01000004">
    <property type="protein sequence ID" value="ORA38219.1"/>
    <property type="molecule type" value="Genomic_DNA"/>
</dbReference>
<dbReference type="GO" id="GO:0006355">
    <property type="term" value="P:regulation of DNA-templated transcription"/>
    <property type="evidence" value="ECO:0007669"/>
    <property type="project" value="InterPro"/>
</dbReference>
<proteinExistence type="predicted"/>
<reference evidence="2 3" key="1">
    <citation type="submission" date="2017-02" db="EMBL/GenBank/DDBJ databases">
        <title>The new phylogeny of genus Mycobacterium.</title>
        <authorList>
            <person name="Tortoli E."/>
            <person name="Trovato A."/>
            <person name="Cirillo D.M."/>
        </authorList>
    </citation>
    <scope>NUCLEOTIDE SEQUENCE [LARGE SCALE GENOMIC DNA]</scope>
    <source>
        <strain evidence="2 3">RW6</strain>
    </source>
</reference>
<sequence>MCGLSEQKDGDVPMNTGHCTRVELSTREREILIAWLRTESKAAVGRALFIAPGTVATYLQRVRAKYERAGRPAPTKAALAARAIQDGYIALDDL</sequence>
<dbReference type="AlphaFoldDB" id="A0A1X0B7N2"/>
<gene>
    <name evidence="2" type="ORF">BST13_06435</name>
</gene>
<evidence type="ECO:0000259" key="1">
    <source>
        <dbReference type="SMART" id="SM00421"/>
    </source>
</evidence>
<dbReference type="GO" id="GO:0003677">
    <property type="term" value="F:DNA binding"/>
    <property type="evidence" value="ECO:0007669"/>
    <property type="project" value="InterPro"/>
</dbReference>
<feature type="domain" description="HTH luxR-type" evidence="1">
    <location>
        <begin position="21"/>
        <end position="78"/>
    </location>
</feature>
<evidence type="ECO:0000313" key="3">
    <source>
        <dbReference type="Proteomes" id="UP000192448"/>
    </source>
</evidence>
<comment type="caution">
    <text evidence="2">The sequence shown here is derived from an EMBL/GenBank/DDBJ whole genome shotgun (WGS) entry which is preliminary data.</text>
</comment>
<dbReference type="SMART" id="SM00421">
    <property type="entry name" value="HTH_LUXR"/>
    <property type="match status" value="1"/>
</dbReference>
<dbReference type="Proteomes" id="UP000192448">
    <property type="component" value="Unassembled WGS sequence"/>
</dbReference>
<protein>
    <submittedName>
        <fullName evidence="2">LuxR family transcriptional regulator</fullName>
    </submittedName>
</protein>
<dbReference type="SUPFAM" id="SSF46894">
    <property type="entry name" value="C-terminal effector domain of the bipartite response regulators"/>
    <property type="match status" value="1"/>
</dbReference>
<accession>A0A1X0B7N2</accession>
<dbReference type="Gene3D" id="1.10.10.10">
    <property type="entry name" value="Winged helix-like DNA-binding domain superfamily/Winged helix DNA-binding domain"/>
    <property type="match status" value="1"/>
</dbReference>
<dbReference type="InterPro" id="IPR000792">
    <property type="entry name" value="Tscrpt_reg_LuxR_C"/>
</dbReference>
<dbReference type="InterPro" id="IPR036388">
    <property type="entry name" value="WH-like_DNA-bd_sf"/>
</dbReference>
<dbReference type="InterPro" id="IPR016032">
    <property type="entry name" value="Sig_transdc_resp-reg_C-effctor"/>
</dbReference>
<name>A0A1X0B7N2_9MYCO</name>
<dbReference type="STRING" id="1927124.BST13_06435"/>
<keyword evidence="3" id="KW-1185">Reference proteome</keyword>
<evidence type="ECO:0000313" key="2">
    <source>
        <dbReference type="EMBL" id="ORA38219.1"/>
    </source>
</evidence>
<dbReference type="Pfam" id="PF00196">
    <property type="entry name" value="GerE"/>
    <property type="match status" value="1"/>
</dbReference>
<organism evidence="2 3">
    <name type="scientific">Mycobacterium aquaticum</name>
    <dbReference type="NCBI Taxonomy" id="1927124"/>
    <lineage>
        <taxon>Bacteria</taxon>
        <taxon>Bacillati</taxon>
        <taxon>Actinomycetota</taxon>
        <taxon>Actinomycetes</taxon>
        <taxon>Mycobacteriales</taxon>
        <taxon>Mycobacteriaceae</taxon>
        <taxon>Mycobacterium</taxon>
    </lineage>
</organism>